<dbReference type="InterPro" id="IPR029063">
    <property type="entry name" value="SAM-dependent_MTases_sf"/>
</dbReference>
<reference evidence="4" key="1">
    <citation type="submission" date="2022-10" db="EMBL/GenBank/DDBJ databases">
        <title>Determination and structural analysis of whole genome sequence of Sarocladium strictum F4-1.</title>
        <authorList>
            <person name="Hu L."/>
            <person name="Jiang Y."/>
        </authorList>
    </citation>
    <scope>NUCLEOTIDE SEQUENCE</scope>
    <source>
        <strain evidence="4">F4-1</strain>
    </source>
</reference>
<dbReference type="SUPFAM" id="SSF53335">
    <property type="entry name" value="S-adenosyl-L-methionine-dependent methyltransferases"/>
    <property type="match status" value="1"/>
</dbReference>
<evidence type="ECO:0000256" key="1">
    <source>
        <dbReference type="ARBA" id="ARBA00023115"/>
    </source>
</evidence>
<dbReference type="Gene3D" id="3.40.50.150">
    <property type="entry name" value="Vaccinia Virus protein VP39"/>
    <property type="match status" value="1"/>
</dbReference>
<protein>
    <recommendedName>
        <fullName evidence="6">Spermine/spermidine synthase</fullName>
    </recommendedName>
</protein>
<feature type="transmembrane region" description="Helical" evidence="3">
    <location>
        <begin position="141"/>
        <end position="165"/>
    </location>
</feature>
<evidence type="ECO:0000313" key="5">
    <source>
        <dbReference type="Proteomes" id="UP001175261"/>
    </source>
</evidence>
<keyword evidence="1" id="KW-0620">Polyamine biosynthesis</keyword>
<feature type="transmembrane region" description="Helical" evidence="3">
    <location>
        <begin position="53"/>
        <end position="70"/>
    </location>
</feature>
<dbReference type="Pfam" id="PF01564">
    <property type="entry name" value="Spermine_synth"/>
    <property type="match status" value="1"/>
</dbReference>
<dbReference type="PANTHER" id="PTHR43317">
    <property type="entry name" value="THERMOSPERMINE SYNTHASE ACAULIS5"/>
    <property type="match status" value="1"/>
</dbReference>
<gene>
    <name evidence="4" type="ORF">NLU13_7719</name>
</gene>
<keyword evidence="3" id="KW-0812">Transmembrane</keyword>
<name>A0AA39GEI2_SARSR</name>
<evidence type="ECO:0000313" key="4">
    <source>
        <dbReference type="EMBL" id="KAK0385243.1"/>
    </source>
</evidence>
<proteinExistence type="predicted"/>
<dbReference type="GO" id="GO:0010487">
    <property type="term" value="F:thermospermine synthase activity"/>
    <property type="evidence" value="ECO:0007669"/>
    <property type="project" value="TreeGrafter"/>
</dbReference>
<evidence type="ECO:0000256" key="2">
    <source>
        <dbReference type="SAM" id="MobiDB-lite"/>
    </source>
</evidence>
<keyword evidence="3" id="KW-0472">Membrane</keyword>
<dbReference type="GO" id="GO:0006596">
    <property type="term" value="P:polyamine biosynthetic process"/>
    <property type="evidence" value="ECO:0007669"/>
    <property type="project" value="UniProtKB-KW"/>
</dbReference>
<feature type="region of interest" description="Disordered" evidence="2">
    <location>
        <begin position="1"/>
        <end position="24"/>
    </location>
</feature>
<sequence>MAPKKSAETVPSARAPTQAEGLNRQRFEKELQDLARKAKEDANSSKTVEQSKVFMRSALFIGILGIYAVVSQKAMSPVYGEIPASLNHTKLLMCGCFIGWAGNLFLRNYMSIKAVQMLPFVAAYIPVIQFYLYGYSERLGIFWGPIVTESLTLVPLCILTASAVADLMEHADLSSLPDFVADAAPGLGSWGFFKLMRHVAGHYLRIHAGRGFLYTRMGIEAALSCVYTAAAPSKFWFFIMPAMMHLASLNSHVMTPATTSHLNSTLQSEGWLLLDRKESLTGYISVIESLENGFRVLRCDHSLLGGEWVAFQGQAIREPIYGVFVMLEGVRLVKRENRVPDKDAKALVIGLGIGTTPTALVAHGIDTTVVEIDPVVHEFADKYFGLQENNLPVLQDAVKYTAQLLNQSMTYDYIVHDVFTGGAEPVNLFTLEFLQGLNSLLKPDGVIAINYAGDLSQPAPKIIVNTINEVFPTCRIFRESPPDPSVLEAANMDFTNMVIFCKKTDTPLTFRHAVVEDFLHSRARQMYLEPKHEIMQSELYGEDVGILMRNNTEVLTKWHESSAVGHWAVMRTVLPPKIWEMW</sequence>
<dbReference type="NCBIfam" id="NF037959">
    <property type="entry name" value="MFS_SpdSyn"/>
    <property type="match status" value="1"/>
</dbReference>
<dbReference type="PANTHER" id="PTHR43317:SF1">
    <property type="entry name" value="THERMOSPERMINE SYNTHASE ACAULIS5"/>
    <property type="match status" value="1"/>
</dbReference>
<comment type="caution">
    <text evidence="4">The sequence shown here is derived from an EMBL/GenBank/DDBJ whole genome shotgun (WGS) entry which is preliminary data.</text>
</comment>
<organism evidence="4 5">
    <name type="scientific">Sarocladium strictum</name>
    <name type="common">Black bundle disease fungus</name>
    <name type="synonym">Acremonium strictum</name>
    <dbReference type="NCBI Taxonomy" id="5046"/>
    <lineage>
        <taxon>Eukaryota</taxon>
        <taxon>Fungi</taxon>
        <taxon>Dikarya</taxon>
        <taxon>Ascomycota</taxon>
        <taxon>Pezizomycotina</taxon>
        <taxon>Sordariomycetes</taxon>
        <taxon>Hypocreomycetidae</taxon>
        <taxon>Hypocreales</taxon>
        <taxon>Sarocladiaceae</taxon>
        <taxon>Sarocladium</taxon>
    </lineage>
</organism>
<dbReference type="AlphaFoldDB" id="A0AA39GEI2"/>
<dbReference type="EMBL" id="JAPDFR010000007">
    <property type="protein sequence ID" value="KAK0385243.1"/>
    <property type="molecule type" value="Genomic_DNA"/>
</dbReference>
<evidence type="ECO:0000256" key="3">
    <source>
        <dbReference type="SAM" id="Phobius"/>
    </source>
</evidence>
<keyword evidence="3" id="KW-1133">Transmembrane helix</keyword>
<dbReference type="Proteomes" id="UP001175261">
    <property type="component" value="Unassembled WGS sequence"/>
</dbReference>
<keyword evidence="5" id="KW-1185">Reference proteome</keyword>
<feature type="transmembrane region" description="Helical" evidence="3">
    <location>
        <begin position="118"/>
        <end position="135"/>
    </location>
</feature>
<accession>A0AA39GEI2</accession>
<dbReference type="FunFam" id="3.40.50.150:FF:000288">
    <property type="entry name" value="Spermine/spermidine synthase, putative"/>
    <property type="match status" value="1"/>
</dbReference>
<evidence type="ECO:0008006" key="6">
    <source>
        <dbReference type="Google" id="ProtNLM"/>
    </source>
</evidence>